<name>A0AAU7JXF2_9MICO</name>
<keyword evidence="2" id="KW-0472">Membrane</keyword>
<feature type="region of interest" description="Disordered" evidence="1">
    <location>
        <begin position="1"/>
        <end position="25"/>
    </location>
</feature>
<protein>
    <submittedName>
        <fullName evidence="3">DUF2530 domain-containing protein</fullName>
    </submittedName>
</protein>
<sequence length="102" mass="10800">MTDSPRHPAGHPVGEPSGVPVAEPARVVAEPDELQPLALSSATVTLWGTIGWFVALGIILAVPSLHQGDRHWWPWTCVAAIVLGLLGFSYVRRGRGNATGAE</sequence>
<organism evidence="3">
    <name type="scientific">Pedococcus sp. KACC 23699</name>
    <dbReference type="NCBI Taxonomy" id="3149228"/>
    <lineage>
        <taxon>Bacteria</taxon>
        <taxon>Bacillati</taxon>
        <taxon>Actinomycetota</taxon>
        <taxon>Actinomycetes</taxon>
        <taxon>Micrococcales</taxon>
        <taxon>Intrasporangiaceae</taxon>
        <taxon>Pedococcus</taxon>
    </lineage>
</organism>
<accession>A0AAU7JXF2</accession>
<dbReference type="InterPro" id="IPR019681">
    <property type="entry name" value="DUF2530"/>
</dbReference>
<dbReference type="EMBL" id="CP157483">
    <property type="protein sequence ID" value="XBO44855.1"/>
    <property type="molecule type" value="Genomic_DNA"/>
</dbReference>
<keyword evidence="2" id="KW-0812">Transmembrane</keyword>
<reference evidence="3" key="1">
    <citation type="submission" date="2024-05" db="EMBL/GenBank/DDBJ databases">
        <authorList>
            <person name="Kim S."/>
            <person name="Heo J."/>
            <person name="Choi H."/>
            <person name="Choi Y."/>
            <person name="Kwon S.-W."/>
            <person name="Kim Y."/>
        </authorList>
    </citation>
    <scope>NUCLEOTIDE SEQUENCE</scope>
    <source>
        <strain evidence="3">KACC 23699</strain>
    </source>
</reference>
<proteinExistence type="predicted"/>
<dbReference type="AlphaFoldDB" id="A0AAU7JXF2"/>
<evidence type="ECO:0000256" key="2">
    <source>
        <dbReference type="SAM" id="Phobius"/>
    </source>
</evidence>
<evidence type="ECO:0000313" key="3">
    <source>
        <dbReference type="EMBL" id="XBO44855.1"/>
    </source>
</evidence>
<feature type="transmembrane region" description="Helical" evidence="2">
    <location>
        <begin position="44"/>
        <end position="66"/>
    </location>
</feature>
<dbReference type="Pfam" id="PF10745">
    <property type="entry name" value="DUF2530"/>
    <property type="match status" value="1"/>
</dbReference>
<keyword evidence="2" id="KW-1133">Transmembrane helix</keyword>
<feature type="transmembrane region" description="Helical" evidence="2">
    <location>
        <begin position="72"/>
        <end position="91"/>
    </location>
</feature>
<gene>
    <name evidence="3" type="ORF">ABEG17_05810</name>
</gene>
<evidence type="ECO:0000256" key="1">
    <source>
        <dbReference type="SAM" id="MobiDB-lite"/>
    </source>
</evidence>
<dbReference type="RefSeq" id="WP_406832339.1">
    <property type="nucleotide sequence ID" value="NZ_CP157483.1"/>
</dbReference>